<dbReference type="PROSITE" id="PS50237">
    <property type="entry name" value="HECT"/>
    <property type="match status" value="1"/>
</dbReference>
<dbReference type="FunFam" id="3.30.2160.10:FF:000002">
    <property type="entry name" value="Putative Ubiquitin-protein ligase E3C"/>
    <property type="match status" value="1"/>
</dbReference>
<evidence type="ECO:0000256" key="11">
    <source>
        <dbReference type="ARBA" id="ARBA00077269"/>
    </source>
</evidence>
<dbReference type="EC" id="2.3.2.26" evidence="3"/>
<dbReference type="Pfam" id="PF00632">
    <property type="entry name" value="HECT"/>
    <property type="match status" value="1"/>
</dbReference>
<dbReference type="GO" id="GO:0006511">
    <property type="term" value="P:ubiquitin-dependent protein catabolic process"/>
    <property type="evidence" value="ECO:0007669"/>
    <property type="project" value="TreeGrafter"/>
</dbReference>
<comment type="pathway">
    <text evidence="2">Protein modification; protein ubiquitination.</text>
</comment>
<dbReference type="CDD" id="cd00078">
    <property type="entry name" value="HECTc"/>
    <property type="match status" value="1"/>
</dbReference>
<keyword evidence="4" id="KW-1017">Isopeptide bond</keyword>
<reference evidence="16" key="1">
    <citation type="submission" date="2021-01" db="EMBL/GenBank/DDBJ databases">
        <authorList>
            <person name="Li R."/>
            <person name="Bekaert M."/>
        </authorList>
    </citation>
    <scope>NUCLEOTIDE SEQUENCE</scope>
    <source>
        <strain evidence="16">Farmed</strain>
    </source>
</reference>
<comment type="similarity">
    <text evidence="8">Belongs to the UBE3C family.</text>
</comment>
<organism evidence="16 17">
    <name type="scientific">Acanthosepion pharaonis</name>
    <name type="common">Pharaoh cuttlefish</name>
    <name type="synonym">Sepia pharaonis</name>
    <dbReference type="NCBI Taxonomy" id="158019"/>
    <lineage>
        <taxon>Eukaryota</taxon>
        <taxon>Metazoa</taxon>
        <taxon>Spiralia</taxon>
        <taxon>Lophotrochozoa</taxon>
        <taxon>Mollusca</taxon>
        <taxon>Cephalopoda</taxon>
        <taxon>Coleoidea</taxon>
        <taxon>Decapodiformes</taxon>
        <taxon>Sepiida</taxon>
        <taxon>Sepiina</taxon>
        <taxon>Sepiidae</taxon>
        <taxon>Acanthosepion</taxon>
    </lineage>
</organism>
<feature type="compositionally biased region" description="Acidic residues" evidence="14">
    <location>
        <begin position="375"/>
        <end position="395"/>
    </location>
</feature>
<sequence>MYSFEGEFRRGPVQSFGGASRKEHREDLIRRAQEERQRREELRIQNESAIKIQTFYRGYRTRKKEAMHQREIFDSKLSAFPKQSRVNVRIVSELCSQLLFFYNGKMDQSRLLWICQQMLSQKEEVVELMIENFDKMLHEIKLVLRLCLLFLENLNPSVSLAMPMRMLEVFTAIDTYKKIPVKKDTTRPHIVQNIFEFLCNKGYLKSLRVLLNAKVPVSLEKSPNPPVPIAESIFDLIMRPVNFAVSSGNKQFCTSVLGEVCRELFCPPHTQQIENFLLPAMAYGKYPFPFVELIQALIDKTAEKNETRAFYVRKQPDGNTKLFPDPTPWLLYAVLVLGKNYIQNLTAHQTYMYLMMLQNLVPTLPLPRLPNHEDADNDDDNDSDSEDMIVDPEENDVASQEKLRESCLQFLDSVFLARRIIICLSELPTPNVLVAICNICHSLMCDQRIPIHKLRLLYTLAFNVDFMKRLWLECTLRYSISVNGTKTALIHMLARGISLAENDVQVIVPLLSVFCSAFSHSLHTLHDSEFYGDIETSIPPEFKDTHSEQSTSMPFSLSELVPMSLTLRDACLGIIELANPEAKLVMNKDYQQALNKTRVSFNSEENSSKNQPHLWRHLFKSISTLVKQLHSRDTRRQFCPPHHWLADHVHVRTDKIYNLNNINHSGQQHNSPFITSESVIEDGPPLSGREIWNLIILTELPFVVRFTERVKILHQYIGQDREEHQSEMANFQMGPSINVKIRRSYIYEDAFEKLSEENEPNLKLRLRVRLVNSAGMDEAGIDGGGLSREFLSELLKTGFDPNRGFFKYTNDKVLYPNPQAPALFENYTDHYYFLGRMLGKAIYENLLVELPFAQFFLSKILNRHSIDLDIHHLASLDVEMYRNLLFLKTYNGDVKELGLDFTVVTDELGVTKTEELKSGGHDLQVDNHNRIEYIHLMADYKLNKQIRAHCHAFRSGLANVVNLEWLRMFDHHELQELVSGANMPVNLEDLKQHTNYSGGFTAEHPVIAIFWKVVQDLTDPQRRKLLKFVTSCSRPPLLGFKDLYPVFCIHNAGNESERLPTASTCMNLLKLPEFYNEETMRIDPSLSLSLSHL</sequence>
<feature type="region of interest" description="Disordered" evidence="14">
    <location>
        <begin position="368"/>
        <end position="395"/>
    </location>
</feature>
<dbReference type="Gene3D" id="3.90.1750.10">
    <property type="entry name" value="Hect, E3 ligase catalytic domains"/>
    <property type="match status" value="1"/>
</dbReference>
<comment type="subunit">
    <text evidence="9">Interacts with 26S proteasomes. Interacts (via the HECT domain) with UBE2D1 and, less efficiently, with UBE2L3.</text>
</comment>
<dbReference type="InterPro" id="IPR000569">
    <property type="entry name" value="HECT_dom"/>
</dbReference>
<dbReference type="InterPro" id="IPR035983">
    <property type="entry name" value="Hect_E3_ubiquitin_ligase"/>
</dbReference>
<dbReference type="Gene3D" id="3.30.2410.10">
    <property type="entry name" value="Hect, E3 ligase catalytic domain"/>
    <property type="match status" value="1"/>
</dbReference>
<feature type="region of interest" description="Disordered" evidence="14">
    <location>
        <begin position="1"/>
        <end position="27"/>
    </location>
</feature>
<evidence type="ECO:0000259" key="15">
    <source>
        <dbReference type="PROSITE" id="PS50237"/>
    </source>
</evidence>
<dbReference type="GO" id="GO:0000209">
    <property type="term" value="P:protein polyubiquitination"/>
    <property type="evidence" value="ECO:0007669"/>
    <property type="project" value="InterPro"/>
</dbReference>
<keyword evidence="17" id="KW-1185">Reference proteome</keyword>
<dbReference type="EMBL" id="CAHIKZ030000371">
    <property type="protein sequence ID" value="CAE1170740.1"/>
    <property type="molecule type" value="Genomic_DNA"/>
</dbReference>
<dbReference type="SMART" id="SM00119">
    <property type="entry name" value="HECTc"/>
    <property type="match status" value="1"/>
</dbReference>
<evidence type="ECO:0000256" key="6">
    <source>
        <dbReference type="ARBA" id="ARBA00022786"/>
    </source>
</evidence>
<dbReference type="GO" id="GO:0061630">
    <property type="term" value="F:ubiquitin protein ligase activity"/>
    <property type="evidence" value="ECO:0007669"/>
    <property type="project" value="UniProtKB-EC"/>
</dbReference>
<dbReference type="FunFam" id="3.30.2410.10:FF:000011">
    <property type="entry name" value="Putative Ubiquitin-protein ligase E3C"/>
    <property type="match status" value="1"/>
</dbReference>
<dbReference type="Pfam" id="PF00612">
    <property type="entry name" value="IQ"/>
    <property type="match status" value="1"/>
</dbReference>
<accession>A0A812B6W8</accession>
<evidence type="ECO:0000256" key="12">
    <source>
        <dbReference type="ARBA" id="ARBA00081642"/>
    </source>
</evidence>
<evidence type="ECO:0000256" key="9">
    <source>
        <dbReference type="ARBA" id="ARBA00063372"/>
    </source>
</evidence>
<keyword evidence="5 16" id="KW-0808">Transferase</keyword>
<keyword evidence="16" id="KW-0012">Acyltransferase</keyword>
<evidence type="ECO:0000256" key="4">
    <source>
        <dbReference type="ARBA" id="ARBA00022499"/>
    </source>
</evidence>
<evidence type="ECO:0000256" key="1">
    <source>
        <dbReference type="ARBA" id="ARBA00000885"/>
    </source>
</evidence>
<evidence type="ECO:0000256" key="10">
    <source>
        <dbReference type="ARBA" id="ARBA00067506"/>
    </source>
</evidence>
<evidence type="ECO:0000256" key="8">
    <source>
        <dbReference type="ARBA" id="ARBA00061050"/>
    </source>
</evidence>
<evidence type="ECO:0000256" key="7">
    <source>
        <dbReference type="ARBA" id="ARBA00022843"/>
    </source>
</evidence>
<proteinExistence type="inferred from homology"/>
<keyword evidence="7" id="KW-0832">Ubl conjugation</keyword>
<evidence type="ECO:0000256" key="3">
    <source>
        <dbReference type="ARBA" id="ARBA00012485"/>
    </source>
</evidence>
<dbReference type="PANTHER" id="PTHR45700:SF2">
    <property type="entry name" value="UBIQUITIN-PROTEIN LIGASE E3C"/>
    <property type="match status" value="1"/>
</dbReference>
<dbReference type="Proteomes" id="UP000597762">
    <property type="component" value="Unassembled WGS sequence"/>
</dbReference>
<evidence type="ECO:0000256" key="14">
    <source>
        <dbReference type="SAM" id="MobiDB-lite"/>
    </source>
</evidence>
<dbReference type="CDD" id="cd23767">
    <property type="entry name" value="IQCD"/>
    <property type="match status" value="1"/>
</dbReference>
<dbReference type="PROSITE" id="PS50096">
    <property type="entry name" value="IQ"/>
    <property type="match status" value="1"/>
</dbReference>
<feature type="domain" description="HECT" evidence="15">
    <location>
        <begin position="758"/>
        <end position="1081"/>
    </location>
</feature>
<dbReference type="AlphaFoldDB" id="A0A812B6W8"/>
<dbReference type="Gene3D" id="3.30.2160.10">
    <property type="entry name" value="Hect, E3 ligase catalytic domain"/>
    <property type="match status" value="1"/>
</dbReference>
<dbReference type="InterPro" id="IPR000048">
    <property type="entry name" value="IQ_motif_EF-hand-BS"/>
</dbReference>
<feature type="compositionally biased region" description="Basic and acidic residues" evidence="14">
    <location>
        <begin position="1"/>
        <end position="10"/>
    </location>
</feature>
<evidence type="ECO:0000256" key="5">
    <source>
        <dbReference type="ARBA" id="ARBA00022679"/>
    </source>
</evidence>
<dbReference type="InterPro" id="IPR044611">
    <property type="entry name" value="E3A/B/C-like"/>
</dbReference>
<dbReference type="FunFam" id="3.90.1750.10:FF:000014">
    <property type="entry name" value="Putative Ubiquitin-protein ligase E3C"/>
    <property type="match status" value="1"/>
</dbReference>
<gene>
    <name evidence="16" type="ORF">SPHA_11231</name>
</gene>
<protein>
    <recommendedName>
        <fullName evidence="10">Ubiquitin-protein ligase E3C</fullName>
        <ecNumber evidence="3">2.3.2.26</ecNumber>
    </recommendedName>
    <alternativeName>
        <fullName evidence="11">HECT-type ubiquitin transferase E3C</fullName>
    </alternativeName>
    <alternativeName>
        <fullName evidence="12">RTA-associated ubiquitin ligase</fullName>
    </alternativeName>
</protein>
<evidence type="ECO:0000256" key="13">
    <source>
        <dbReference type="PROSITE-ProRule" id="PRU00104"/>
    </source>
</evidence>
<comment type="caution">
    <text evidence="16">The sequence shown here is derived from an EMBL/GenBank/DDBJ whole genome shotgun (WGS) entry which is preliminary data.</text>
</comment>
<dbReference type="PANTHER" id="PTHR45700">
    <property type="entry name" value="UBIQUITIN-PROTEIN LIGASE E3C"/>
    <property type="match status" value="1"/>
</dbReference>
<evidence type="ECO:0000256" key="2">
    <source>
        <dbReference type="ARBA" id="ARBA00004906"/>
    </source>
</evidence>
<comment type="catalytic activity">
    <reaction evidence="1">
        <text>S-ubiquitinyl-[E2 ubiquitin-conjugating enzyme]-L-cysteine + [acceptor protein]-L-lysine = [E2 ubiquitin-conjugating enzyme]-L-cysteine + N(6)-ubiquitinyl-[acceptor protein]-L-lysine.</text>
        <dbReference type="EC" id="2.3.2.26"/>
    </reaction>
</comment>
<dbReference type="OrthoDB" id="8068875at2759"/>
<feature type="active site" description="Glycyl thioester intermediate" evidence="13">
    <location>
        <position position="1065"/>
    </location>
</feature>
<evidence type="ECO:0000313" key="17">
    <source>
        <dbReference type="Proteomes" id="UP000597762"/>
    </source>
</evidence>
<name>A0A812B6W8_ACAPH</name>
<evidence type="ECO:0000313" key="16">
    <source>
        <dbReference type="EMBL" id="CAE1170740.1"/>
    </source>
</evidence>
<keyword evidence="6 13" id="KW-0833">Ubl conjugation pathway</keyword>
<dbReference type="SUPFAM" id="SSF56204">
    <property type="entry name" value="Hect, E3 ligase catalytic domain"/>
    <property type="match status" value="1"/>
</dbReference>